<gene>
    <name evidence="1" type="primary">ck180</name>
</gene>
<name>A0A6G8MY95_9VIRU</name>
<protein>
    <submittedName>
        <fullName evidence="1">Uncharacterized protein</fullName>
    </submittedName>
</protein>
<proteinExistence type="predicted"/>
<keyword evidence="2" id="KW-1185">Reference proteome</keyword>
<evidence type="ECO:0000313" key="2">
    <source>
        <dbReference type="Proteomes" id="UP001224087"/>
    </source>
</evidence>
<reference evidence="1" key="1">
    <citation type="submission" date="2019-12" db="EMBL/GenBank/DDBJ databases">
        <title>The DNA Methylation Landscape of Giant Viruses.</title>
        <authorList>
            <person name="Jeudy S."/>
            <person name="Rigou S."/>
            <person name="Alempic J.-M."/>
            <person name="Claverie J.-M."/>
            <person name="Abergel C."/>
            <person name="Legendre M."/>
        </authorList>
    </citation>
    <scope>NUCLEOTIDE SEQUENCE</scope>
    <source>
        <strain evidence="1">P4</strain>
    </source>
</reference>
<accession>A0A6G8MY95</accession>
<evidence type="ECO:0000313" key="1">
    <source>
        <dbReference type="EMBL" id="QIN54305.1"/>
    </source>
</evidence>
<organism evidence="1 2">
    <name type="scientific">Cedratvirus kamchatka</name>
    <dbReference type="NCBI Taxonomy" id="2716914"/>
    <lineage>
        <taxon>Viruses</taxon>
        <taxon>Pithoviruses</taxon>
        <taxon>Orthocedratvirinae</taxon>
        <taxon>Alphacedratvirus</taxon>
        <taxon>Alphacedratvirus rossiense</taxon>
    </lineage>
</organism>
<sequence length="62" mass="7250">MTHVDIVEDNSYLHANLKLEYNVEEVRSALEEILPGLKFYIRGRTLIIPVPDLQQRIFPLND</sequence>
<dbReference type="Proteomes" id="UP001224087">
    <property type="component" value="Segment"/>
</dbReference>
<dbReference type="EMBL" id="MN873693">
    <property type="protein sequence ID" value="QIN54305.1"/>
    <property type="molecule type" value="Genomic_DNA"/>
</dbReference>